<proteinExistence type="predicted"/>
<evidence type="ECO:0000259" key="1">
    <source>
        <dbReference type="Pfam" id="PF00561"/>
    </source>
</evidence>
<keyword evidence="3" id="KW-1185">Reference proteome</keyword>
<gene>
    <name evidence="2" type="ORF">GCM10017653_43690</name>
</gene>
<dbReference type="SUPFAM" id="SSF53474">
    <property type="entry name" value="alpha/beta-Hydrolases"/>
    <property type="match status" value="1"/>
</dbReference>
<sequence>MPTFSHDGLDFAYLDERPSGGEGEPIVLIHGFASTKEINWVGPGWVSTLTRAGRRVIAMDNRGHGASVKLYEQDAYDPWIMASDVLALMSHLGLPRFDVMGYSMGGRIGACVALTAPERARSLILGGIGIHLVEGAGLPVTVAEALLAPSLDDVTDPMGRTFRAFAEQTKSDRQALAACIYGSRRTLTREEVARIQTPTLIAIGTRDAVSGAARPLAALIPGAEVLDIPDREHMLAVGDKVFKQAALAFLDARP</sequence>
<dbReference type="Gene3D" id="3.40.50.1820">
    <property type="entry name" value="alpha/beta hydrolase"/>
    <property type="match status" value="1"/>
</dbReference>
<protein>
    <submittedName>
        <fullName evidence="2">Alpha/beta hydrolase</fullName>
    </submittedName>
</protein>
<dbReference type="AlphaFoldDB" id="A0A9W6K2I8"/>
<dbReference type="InterPro" id="IPR050471">
    <property type="entry name" value="AB_hydrolase"/>
</dbReference>
<name>A0A9W6K2I8_9HYPH</name>
<organism evidence="2 3">
    <name type="scientific">Ancylobacter defluvii</name>
    <dbReference type="NCBI Taxonomy" id="1282440"/>
    <lineage>
        <taxon>Bacteria</taxon>
        <taxon>Pseudomonadati</taxon>
        <taxon>Pseudomonadota</taxon>
        <taxon>Alphaproteobacteria</taxon>
        <taxon>Hyphomicrobiales</taxon>
        <taxon>Xanthobacteraceae</taxon>
        <taxon>Ancylobacter</taxon>
    </lineage>
</organism>
<dbReference type="InterPro" id="IPR029058">
    <property type="entry name" value="AB_hydrolase_fold"/>
</dbReference>
<reference evidence="2" key="1">
    <citation type="journal article" date="2014" name="Int. J. Syst. Evol. Microbiol.">
        <title>Complete genome sequence of Corynebacterium casei LMG S-19264T (=DSM 44701T), isolated from a smear-ripened cheese.</title>
        <authorList>
            <consortium name="US DOE Joint Genome Institute (JGI-PGF)"/>
            <person name="Walter F."/>
            <person name="Albersmeier A."/>
            <person name="Kalinowski J."/>
            <person name="Ruckert C."/>
        </authorList>
    </citation>
    <scope>NUCLEOTIDE SEQUENCE</scope>
    <source>
        <strain evidence="2">VKM B-2789</strain>
    </source>
</reference>
<dbReference type="EMBL" id="BSFM01000017">
    <property type="protein sequence ID" value="GLK86299.1"/>
    <property type="molecule type" value="Genomic_DNA"/>
</dbReference>
<dbReference type="InterPro" id="IPR000073">
    <property type="entry name" value="AB_hydrolase_1"/>
</dbReference>
<dbReference type="RefSeq" id="WP_213360928.1">
    <property type="nucleotide sequence ID" value="NZ_BSFM01000017.1"/>
</dbReference>
<evidence type="ECO:0000313" key="3">
    <source>
        <dbReference type="Proteomes" id="UP001143330"/>
    </source>
</evidence>
<evidence type="ECO:0000313" key="2">
    <source>
        <dbReference type="EMBL" id="GLK86299.1"/>
    </source>
</evidence>
<dbReference type="Pfam" id="PF00561">
    <property type="entry name" value="Abhydrolase_1"/>
    <property type="match status" value="1"/>
</dbReference>
<accession>A0A9W6K2I8</accession>
<dbReference type="GO" id="GO:0046503">
    <property type="term" value="P:glycerolipid catabolic process"/>
    <property type="evidence" value="ECO:0007669"/>
    <property type="project" value="TreeGrafter"/>
</dbReference>
<feature type="domain" description="AB hydrolase-1" evidence="1">
    <location>
        <begin position="25"/>
        <end position="128"/>
    </location>
</feature>
<dbReference type="PANTHER" id="PTHR43433">
    <property type="entry name" value="HYDROLASE, ALPHA/BETA FOLD FAMILY PROTEIN"/>
    <property type="match status" value="1"/>
</dbReference>
<dbReference type="PRINTS" id="PR00111">
    <property type="entry name" value="ABHYDROLASE"/>
</dbReference>
<dbReference type="GO" id="GO:0004806">
    <property type="term" value="F:triacylglycerol lipase activity"/>
    <property type="evidence" value="ECO:0007669"/>
    <property type="project" value="TreeGrafter"/>
</dbReference>
<dbReference type="Proteomes" id="UP001143330">
    <property type="component" value="Unassembled WGS sequence"/>
</dbReference>
<dbReference type="PANTHER" id="PTHR43433:SF5">
    <property type="entry name" value="AB HYDROLASE-1 DOMAIN-CONTAINING PROTEIN"/>
    <property type="match status" value="1"/>
</dbReference>
<comment type="caution">
    <text evidence="2">The sequence shown here is derived from an EMBL/GenBank/DDBJ whole genome shotgun (WGS) entry which is preliminary data.</text>
</comment>
<reference evidence="2" key="2">
    <citation type="submission" date="2023-01" db="EMBL/GenBank/DDBJ databases">
        <authorList>
            <person name="Sun Q."/>
            <person name="Evtushenko L."/>
        </authorList>
    </citation>
    <scope>NUCLEOTIDE SEQUENCE</scope>
    <source>
        <strain evidence="2">VKM B-2789</strain>
    </source>
</reference>
<keyword evidence="2" id="KW-0378">Hydrolase</keyword>